<keyword evidence="3" id="KW-1185">Reference proteome</keyword>
<evidence type="ECO:0000313" key="3">
    <source>
        <dbReference type="Proteomes" id="UP000192247"/>
    </source>
</evidence>
<evidence type="ECO:0000256" key="1">
    <source>
        <dbReference type="SAM" id="MobiDB-lite"/>
    </source>
</evidence>
<sequence>VKTSRRERLRVIVSLLAVRGTRLSRSLRSQFVSAIARGRGKDVAPRTNSSWGKRKRPATCPGACSPPGGGSCCSAS</sequence>
<comment type="caution">
    <text evidence="2">The sequence shown here is derived from an EMBL/GenBank/DDBJ whole genome shotgun (WGS) entry which is preliminary data.</text>
</comment>
<evidence type="ECO:0000313" key="2">
    <source>
        <dbReference type="EMBL" id="OQR73317.1"/>
    </source>
</evidence>
<proteinExistence type="predicted"/>
<reference evidence="2 3" key="1">
    <citation type="journal article" date="2017" name="Gigascience">
        <title>Draft genome of the honey bee ectoparasitic mite, Tropilaelaps mercedesae, is shaped by the parasitic life history.</title>
        <authorList>
            <person name="Dong X."/>
            <person name="Armstrong S.D."/>
            <person name="Xia D."/>
            <person name="Makepeace B.L."/>
            <person name="Darby A.C."/>
            <person name="Kadowaki T."/>
        </authorList>
    </citation>
    <scope>NUCLEOTIDE SEQUENCE [LARGE SCALE GENOMIC DNA]</scope>
    <source>
        <strain evidence="2">Wuxi-XJTLU</strain>
    </source>
</reference>
<feature type="region of interest" description="Disordered" evidence="1">
    <location>
        <begin position="39"/>
        <end position="76"/>
    </location>
</feature>
<organism evidence="2 3">
    <name type="scientific">Tropilaelaps mercedesae</name>
    <dbReference type="NCBI Taxonomy" id="418985"/>
    <lineage>
        <taxon>Eukaryota</taxon>
        <taxon>Metazoa</taxon>
        <taxon>Ecdysozoa</taxon>
        <taxon>Arthropoda</taxon>
        <taxon>Chelicerata</taxon>
        <taxon>Arachnida</taxon>
        <taxon>Acari</taxon>
        <taxon>Parasitiformes</taxon>
        <taxon>Mesostigmata</taxon>
        <taxon>Gamasina</taxon>
        <taxon>Dermanyssoidea</taxon>
        <taxon>Laelapidae</taxon>
        <taxon>Tropilaelaps</taxon>
    </lineage>
</organism>
<name>A0A1V9XIH2_9ACAR</name>
<feature type="compositionally biased region" description="Gly residues" evidence="1">
    <location>
        <begin position="67"/>
        <end position="76"/>
    </location>
</feature>
<dbReference type="Proteomes" id="UP000192247">
    <property type="component" value="Unassembled WGS sequence"/>
</dbReference>
<feature type="non-terminal residue" evidence="2">
    <location>
        <position position="1"/>
    </location>
</feature>
<dbReference type="InParanoid" id="A0A1V9XIH2"/>
<accession>A0A1V9XIH2</accession>
<gene>
    <name evidence="2" type="ORF">BIW11_09807</name>
</gene>
<dbReference type="AlphaFoldDB" id="A0A1V9XIH2"/>
<dbReference type="EMBL" id="MNPL01010130">
    <property type="protein sequence ID" value="OQR73317.1"/>
    <property type="molecule type" value="Genomic_DNA"/>
</dbReference>
<feature type="non-terminal residue" evidence="2">
    <location>
        <position position="76"/>
    </location>
</feature>
<protein>
    <submittedName>
        <fullName evidence="2">Uncharacterized protein</fullName>
    </submittedName>
</protein>